<evidence type="ECO:0000256" key="1">
    <source>
        <dbReference type="SAM" id="Phobius"/>
    </source>
</evidence>
<feature type="transmembrane region" description="Helical" evidence="1">
    <location>
        <begin position="157"/>
        <end position="178"/>
    </location>
</feature>
<feature type="transmembrane region" description="Helical" evidence="1">
    <location>
        <begin position="222"/>
        <end position="239"/>
    </location>
</feature>
<feature type="transmembrane region" description="Helical" evidence="1">
    <location>
        <begin position="198"/>
        <end position="217"/>
    </location>
</feature>
<feature type="transmembrane region" description="Helical" evidence="1">
    <location>
        <begin position="279"/>
        <end position="297"/>
    </location>
</feature>
<dbReference type="AlphaFoldDB" id="Q8DIX9"/>
<dbReference type="EMBL" id="BA000039">
    <property type="protein sequence ID" value="BAC09004.1"/>
    <property type="molecule type" value="Genomic_DNA"/>
</dbReference>
<dbReference type="STRING" id="197221.gene:10748051"/>
<keyword evidence="1" id="KW-0812">Transmembrane</keyword>
<keyword evidence="3" id="KW-1185">Reference proteome</keyword>
<evidence type="ECO:0000313" key="3">
    <source>
        <dbReference type="Proteomes" id="UP000000440"/>
    </source>
</evidence>
<sequence>MTRSALRLVAATGNLAAIQALLGAALAPKGIGVTVSQQRECLLLRLQCPRAVPAAIVLTLLARELVHWPNYAHSRLLITASQGSNDLWEEVLDLTCPHELLRLAKGEHLRQQLPTPPRREAFGIPVQPLSSQDWQVMAAGLGLSLLLLASEQMTFLLSPLVTLVHELGHAVVAWLFGYPAVPAFDFRYGGGVTLHGDRAGGLVLLIYTGLLALAYFYRQNRLTLICLGVLTLVYTLVAFSPVHEMLFVAMGHGFELVFAGIFLYRALSGWGCRYPIERPLYGMVGFFIVFFNMRFAWQLQFNPVVREMYLMGKGGIDHDLVRLARDFFHTDLATVVGLYGFFVVLTPAIAFLLYRYRQLMLYLLIRLFFSEG</sequence>
<keyword evidence="1" id="KW-1133">Transmembrane helix</keyword>
<dbReference type="KEGG" id="tel:tll1452"/>
<organism evidence="2 3">
    <name type="scientific">Thermosynechococcus vestitus (strain NIES-2133 / IAM M-273 / BP-1)</name>
    <dbReference type="NCBI Taxonomy" id="197221"/>
    <lineage>
        <taxon>Bacteria</taxon>
        <taxon>Bacillati</taxon>
        <taxon>Cyanobacteriota</taxon>
        <taxon>Cyanophyceae</taxon>
        <taxon>Acaryochloridales</taxon>
        <taxon>Thermosynechococcaceae</taxon>
        <taxon>Thermosynechococcus</taxon>
    </lineage>
</organism>
<proteinExistence type="predicted"/>
<name>Q8DIX9_THEVB</name>
<accession>Q8DIX9</accession>
<dbReference type="RefSeq" id="WP_011057292.1">
    <property type="nucleotide sequence ID" value="NC_004113.1"/>
</dbReference>
<feature type="transmembrane region" description="Helical" evidence="1">
    <location>
        <begin position="332"/>
        <end position="354"/>
    </location>
</feature>
<reference evidence="2 3" key="1">
    <citation type="journal article" date="2002" name="DNA Res.">
        <title>Complete genome structure of the thermophilic cyanobacterium Thermosynechococcus elongatus BP-1.</title>
        <authorList>
            <person name="Nakamura Y."/>
            <person name="Kaneko T."/>
            <person name="Sato S."/>
            <person name="Ikeuchi M."/>
            <person name="Katoh H."/>
            <person name="Sasamoto S."/>
            <person name="Watanabe A."/>
            <person name="Iriguchi M."/>
            <person name="Kawashima K."/>
            <person name="Kimura T."/>
            <person name="Kishida Y."/>
            <person name="Kiyokawa C."/>
            <person name="Kohara M."/>
            <person name="Matsumoto M."/>
            <person name="Matsuno A."/>
            <person name="Nakazaki N."/>
            <person name="Shimpo S."/>
            <person name="Sugimoto M."/>
            <person name="Takeuchi C."/>
            <person name="Yamada M."/>
            <person name="Tabata S."/>
        </authorList>
    </citation>
    <scope>NUCLEOTIDE SEQUENCE [LARGE SCALE GENOMIC DNA]</scope>
    <source>
        <strain evidence="3">IAM M-273 / NIES-2133 / BP-1</strain>
    </source>
</reference>
<dbReference type="eggNOG" id="ENOG502ZBQY">
    <property type="taxonomic scope" value="Bacteria"/>
</dbReference>
<feature type="transmembrane region" description="Helical" evidence="1">
    <location>
        <begin position="245"/>
        <end position="267"/>
    </location>
</feature>
<evidence type="ECO:0000313" key="2">
    <source>
        <dbReference type="EMBL" id="BAC09004.1"/>
    </source>
</evidence>
<dbReference type="Proteomes" id="UP000000440">
    <property type="component" value="Chromosome"/>
</dbReference>
<keyword evidence="1" id="KW-0472">Membrane</keyword>
<protein>
    <submittedName>
        <fullName evidence="2">Tll1452 protein</fullName>
    </submittedName>
</protein>
<dbReference type="EnsemblBacteria" id="BAC09004">
    <property type="protein sequence ID" value="BAC09004"/>
    <property type="gene ID" value="BAC09004"/>
</dbReference>
<gene>
    <name evidence="2" type="ordered locus">tll1452</name>
</gene>